<dbReference type="Proteomes" id="UP000075655">
    <property type="component" value="Unassembled WGS sequence"/>
</dbReference>
<evidence type="ECO:0000313" key="2">
    <source>
        <dbReference type="EMBL" id="KXV23297.1"/>
    </source>
</evidence>
<reference evidence="2 3" key="1">
    <citation type="submission" date="2015-06" db="EMBL/GenBank/DDBJ databases">
        <title>Improved classification and identification of acetic acid bacteria using matrix-assisted laser desorption/ionization time-of-flight mass spectrometry; Gluconobacter nephelii and Gluconobacter uchimurae are later heterotypic synonyms of Gluconobacter japonicus and Gluconobacter oxydans, respectively.</title>
        <authorList>
            <person name="Li L."/>
            <person name="Cleenwerck I."/>
            <person name="De Vuyst L."/>
            <person name="Vandamme P."/>
        </authorList>
    </citation>
    <scope>NUCLEOTIDE SEQUENCE [LARGE SCALE GENOMIC DNA]</scope>
    <source>
        <strain evidence="2 3">LMG 1676</strain>
    </source>
</reference>
<dbReference type="PATRIC" id="fig|442.8.peg.321"/>
<gene>
    <name evidence="2" type="ORF">AD934_00325</name>
</gene>
<keyword evidence="1" id="KW-1133">Transmembrane helix</keyword>
<name>A0A149S981_GLUOY</name>
<comment type="caution">
    <text evidence="2">The sequence shown here is derived from an EMBL/GenBank/DDBJ whole genome shotgun (WGS) entry which is preliminary data.</text>
</comment>
<sequence length="623" mass="68316">MVFKEKIAAISCLTVIFILGFFVFGSVGSIGGTDYIGGGRDPQAFIWFLNWFVFAFQNKLPLFWTNYVAAPVGMGLSWRTSIPALSFLAAPLTIWQGPTTSYNYLMRVAPGLFGMAIFLVVRSFTNRNWPACAAALLTMFSSYEMGQSLGHLNLSFVVCVPLSVWIIMSSIRAGWSSRRLALCFGPVFAFQFGVSQEIAATLLMSLGICSAWLWWREPSYRRLMLRLLPGLLGGLGLAALIVGPLLWDMLFGGTRTATSIANPSDYSTDLLNFVIPTDISMLHTHWSSAIAAHFRGNASEEAGYIGIPMIALLAWIRFGARTRPSSLLIDLGAIMAVLSLGPRLHVAGYATLPAPWGLVSWAPIFHDMLPARFMLYAASLWALAIAFWLSIRRSVKDACIGGSGICLSLLCLAPSLAMFAQRAHLDVAPGLRAIPQDSAVLVLPFVGDHIGAQVAAGMRFRLVAQGYLGGGVVPPFSRWPLMEALYNDRFREIDPQELSTFTAIYGAERIVVEYGVPHPEDAEALVSAAGWHFERQVGQDKIYEPPTKNPNSAALAVMRDAYFAKGTDAKRLARERMNVCAIRKFERKIGFRLAPVWTVYSLAVHLPVDPTTVSCKDRTGSLH</sequence>
<feature type="transmembrane region" description="Helical" evidence="1">
    <location>
        <begin position="302"/>
        <end position="320"/>
    </location>
</feature>
<feature type="transmembrane region" description="Helical" evidence="1">
    <location>
        <begin position="227"/>
        <end position="247"/>
    </location>
</feature>
<evidence type="ECO:0008006" key="4">
    <source>
        <dbReference type="Google" id="ProtNLM"/>
    </source>
</evidence>
<feature type="transmembrane region" description="Helical" evidence="1">
    <location>
        <begin position="7"/>
        <end position="32"/>
    </location>
</feature>
<feature type="transmembrane region" description="Helical" evidence="1">
    <location>
        <begin position="398"/>
        <end position="420"/>
    </location>
</feature>
<feature type="transmembrane region" description="Helical" evidence="1">
    <location>
        <begin position="44"/>
        <end position="64"/>
    </location>
</feature>
<dbReference type="EMBL" id="LHZG01000046">
    <property type="protein sequence ID" value="KXV23297.1"/>
    <property type="molecule type" value="Genomic_DNA"/>
</dbReference>
<organism evidence="2 3">
    <name type="scientific">Gluconobacter oxydans</name>
    <name type="common">Gluconobacter suboxydans</name>
    <dbReference type="NCBI Taxonomy" id="442"/>
    <lineage>
        <taxon>Bacteria</taxon>
        <taxon>Pseudomonadati</taxon>
        <taxon>Pseudomonadota</taxon>
        <taxon>Alphaproteobacteria</taxon>
        <taxon>Acetobacterales</taxon>
        <taxon>Acetobacteraceae</taxon>
        <taxon>Gluconobacter</taxon>
    </lineage>
</organism>
<keyword evidence="1" id="KW-0812">Transmembrane</keyword>
<protein>
    <recommendedName>
        <fullName evidence="4">Glycosyltransferase RgtA/B/C/D-like domain-containing protein</fullName>
    </recommendedName>
</protein>
<accession>A0A149S981</accession>
<dbReference type="RefSeq" id="WP_062499436.1">
    <property type="nucleotide sequence ID" value="NZ_LHZG01000046.1"/>
</dbReference>
<dbReference type="AlphaFoldDB" id="A0A149S981"/>
<feature type="transmembrane region" description="Helical" evidence="1">
    <location>
        <begin position="188"/>
        <end position="215"/>
    </location>
</feature>
<feature type="transmembrane region" description="Helical" evidence="1">
    <location>
        <begin position="149"/>
        <end position="168"/>
    </location>
</feature>
<feature type="transmembrane region" description="Helical" evidence="1">
    <location>
        <begin position="76"/>
        <end position="95"/>
    </location>
</feature>
<evidence type="ECO:0000313" key="3">
    <source>
        <dbReference type="Proteomes" id="UP000075655"/>
    </source>
</evidence>
<proteinExistence type="predicted"/>
<evidence type="ECO:0000256" key="1">
    <source>
        <dbReference type="SAM" id="Phobius"/>
    </source>
</evidence>
<keyword evidence="1" id="KW-0472">Membrane</keyword>
<feature type="transmembrane region" description="Helical" evidence="1">
    <location>
        <begin position="327"/>
        <end position="351"/>
    </location>
</feature>
<feature type="transmembrane region" description="Helical" evidence="1">
    <location>
        <begin position="101"/>
        <end position="121"/>
    </location>
</feature>
<feature type="transmembrane region" description="Helical" evidence="1">
    <location>
        <begin position="371"/>
        <end position="391"/>
    </location>
</feature>